<dbReference type="InterPro" id="IPR029021">
    <property type="entry name" value="Prot-tyrosine_phosphatase-like"/>
</dbReference>
<dbReference type="GO" id="GO:0008138">
    <property type="term" value="F:protein tyrosine/serine/threonine phosphatase activity"/>
    <property type="evidence" value="ECO:0007669"/>
    <property type="project" value="InterPro"/>
</dbReference>
<dbReference type="InterPro" id="IPR020422">
    <property type="entry name" value="TYR_PHOSPHATASE_DUAL_dom"/>
</dbReference>
<evidence type="ECO:0000256" key="3">
    <source>
        <dbReference type="ARBA" id="ARBA00022801"/>
    </source>
</evidence>
<dbReference type="InterPro" id="IPR016278">
    <property type="entry name" value="DUSP12"/>
</dbReference>
<feature type="active site" description="Phosphocysteine intermediate" evidence="5">
    <location>
        <position position="83"/>
    </location>
</feature>
<evidence type="ECO:0000256" key="4">
    <source>
        <dbReference type="ARBA" id="ARBA00022912"/>
    </source>
</evidence>
<keyword evidence="3" id="KW-0378">Hydrolase</keyword>
<dbReference type="EMBL" id="CAKKLH010000278">
    <property type="protein sequence ID" value="CAH0107747.1"/>
    <property type="molecule type" value="Genomic_DNA"/>
</dbReference>
<dbReference type="PIRSF" id="PIRSF000941">
    <property type="entry name" value="DUSP12"/>
    <property type="match status" value="1"/>
</dbReference>
<evidence type="ECO:0000259" key="6">
    <source>
        <dbReference type="PROSITE" id="PS50054"/>
    </source>
</evidence>
<accession>A0A8J2RYM2</accession>
<dbReference type="CDD" id="cd14498">
    <property type="entry name" value="DSP"/>
    <property type="match status" value="1"/>
</dbReference>
<evidence type="ECO:0000256" key="2">
    <source>
        <dbReference type="ARBA" id="ARBA00013064"/>
    </source>
</evidence>
<dbReference type="PANTHER" id="PTHR45848">
    <property type="entry name" value="DUAL SPECIFICITY PROTEIN PHOSPHATASE 12 FAMILY MEMBER"/>
    <property type="match status" value="1"/>
</dbReference>
<dbReference type="GO" id="GO:0005634">
    <property type="term" value="C:nucleus"/>
    <property type="evidence" value="ECO:0007669"/>
    <property type="project" value="TreeGrafter"/>
</dbReference>
<dbReference type="OrthoDB" id="2017893at2759"/>
<evidence type="ECO:0000256" key="1">
    <source>
        <dbReference type="ARBA" id="ARBA00008601"/>
    </source>
</evidence>
<dbReference type="GO" id="GO:0004725">
    <property type="term" value="F:protein tyrosine phosphatase activity"/>
    <property type="evidence" value="ECO:0007669"/>
    <property type="project" value="UniProtKB-EC"/>
</dbReference>
<feature type="domain" description="Tyrosine specific protein phosphatases" evidence="7">
    <location>
        <begin position="57"/>
        <end position="124"/>
    </location>
</feature>
<dbReference type="InterPro" id="IPR000387">
    <property type="entry name" value="Tyr_Pase_dom"/>
</dbReference>
<sequence length="290" mass="32474">MDLVGGKLWIGGLSSALDDKLLHDQGIVAIVTVDIKPLPPNGNLDYLFIQAHDVSEQDLLGCFGSVYEFIEKAVKWGDVLVHCFHGVSRSAALVISYLQKKYNISTDEALERLQAVRPSVMPNEGFMAQLRLYGLLLQLDKMDSTVVRWYNLQRAAKIHPHSTSFTKAIPSSEAGSSALKCRTCRHVLAHNEDILFHKPGEDPDWKNLSWVRFALNSDDCRTETCRQAFFVIPPTWITANNAPQGKLNCPKCRSKIGAFSWNQSLKCPCAASFQPAFYFTPSRVDFIVNK</sequence>
<dbReference type="PROSITE" id="PS00383">
    <property type="entry name" value="TYR_PHOSPHATASE_1"/>
    <property type="match status" value="1"/>
</dbReference>
<dbReference type="PANTHER" id="PTHR45848:SF4">
    <property type="entry name" value="DUAL SPECIFICITY PROTEIN PHOSPHATASE 12"/>
    <property type="match status" value="1"/>
</dbReference>
<dbReference type="Proteomes" id="UP000789390">
    <property type="component" value="Unassembled WGS sequence"/>
</dbReference>
<dbReference type="AlphaFoldDB" id="A0A8J2RYM2"/>
<comment type="caution">
    <text evidence="8">The sequence shown here is derived from an EMBL/GenBank/DDBJ whole genome shotgun (WGS) entry which is preliminary data.</text>
</comment>
<dbReference type="InterPro" id="IPR016130">
    <property type="entry name" value="Tyr_Pase_AS"/>
</dbReference>
<feature type="domain" description="Tyrosine-protein phosphatase" evidence="6">
    <location>
        <begin position="1"/>
        <end position="139"/>
    </location>
</feature>
<proteinExistence type="inferred from homology"/>
<gene>
    <name evidence="8" type="ORF">DGAL_LOCUS11080</name>
</gene>
<dbReference type="InterPro" id="IPR000340">
    <property type="entry name" value="Dual-sp_phosphatase_cat-dom"/>
</dbReference>
<evidence type="ECO:0000256" key="5">
    <source>
        <dbReference type="PIRSR" id="PIRSR000941-50"/>
    </source>
</evidence>
<organism evidence="8 9">
    <name type="scientific">Daphnia galeata</name>
    <dbReference type="NCBI Taxonomy" id="27404"/>
    <lineage>
        <taxon>Eukaryota</taxon>
        <taxon>Metazoa</taxon>
        <taxon>Ecdysozoa</taxon>
        <taxon>Arthropoda</taxon>
        <taxon>Crustacea</taxon>
        <taxon>Branchiopoda</taxon>
        <taxon>Diplostraca</taxon>
        <taxon>Cladocera</taxon>
        <taxon>Anomopoda</taxon>
        <taxon>Daphniidae</taxon>
        <taxon>Daphnia</taxon>
    </lineage>
</organism>
<keyword evidence="4" id="KW-0904">Protein phosphatase</keyword>
<protein>
    <recommendedName>
        <fullName evidence="2">protein-tyrosine-phosphatase</fullName>
        <ecNumber evidence="2">3.1.3.48</ecNumber>
    </recommendedName>
</protein>
<name>A0A8J2RYM2_9CRUS</name>
<dbReference type="PROSITE" id="PS50054">
    <property type="entry name" value="TYR_PHOSPHATASE_DUAL"/>
    <property type="match status" value="1"/>
</dbReference>
<keyword evidence="9" id="KW-1185">Reference proteome</keyword>
<dbReference type="PROSITE" id="PS50056">
    <property type="entry name" value="TYR_PHOSPHATASE_2"/>
    <property type="match status" value="1"/>
</dbReference>
<evidence type="ECO:0000259" key="7">
    <source>
        <dbReference type="PROSITE" id="PS50056"/>
    </source>
</evidence>
<evidence type="ECO:0000313" key="9">
    <source>
        <dbReference type="Proteomes" id="UP000789390"/>
    </source>
</evidence>
<dbReference type="SMART" id="SM00195">
    <property type="entry name" value="DSPc"/>
    <property type="match status" value="1"/>
</dbReference>
<comment type="similarity">
    <text evidence="1">Belongs to the protein-tyrosine phosphatase family. Non-receptor class dual specificity subfamily.</text>
</comment>
<evidence type="ECO:0000313" key="8">
    <source>
        <dbReference type="EMBL" id="CAH0107747.1"/>
    </source>
</evidence>
<dbReference type="SUPFAM" id="SSF52799">
    <property type="entry name" value="(Phosphotyrosine protein) phosphatases II"/>
    <property type="match status" value="1"/>
</dbReference>
<dbReference type="Pfam" id="PF00782">
    <property type="entry name" value="DSPc"/>
    <property type="match status" value="1"/>
</dbReference>
<dbReference type="Gene3D" id="3.90.190.10">
    <property type="entry name" value="Protein tyrosine phosphatase superfamily"/>
    <property type="match status" value="1"/>
</dbReference>
<dbReference type="EC" id="3.1.3.48" evidence="2"/>
<reference evidence="8" key="1">
    <citation type="submission" date="2021-11" db="EMBL/GenBank/DDBJ databases">
        <authorList>
            <person name="Schell T."/>
        </authorList>
    </citation>
    <scope>NUCLEOTIDE SEQUENCE</scope>
    <source>
        <strain evidence="8">M5</strain>
    </source>
</reference>